<dbReference type="SUPFAM" id="SSF49265">
    <property type="entry name" value="Fibronectin type III"/>
    <property type="match status" value="1"/>
</dbReference>
<dbReference type="InterPro" id="IPR026444">
    <property type="entry name" value="Secre_tail"/>
</dbReference>
<proteinExistence type="predicted"/>
<dbReference type="InterPro" id="IPR003961">
    <property type="entry name" value="FN3_dom"/>
</dbReference>
<dbReference type="Proteomes" id="UP000029226">
    <property type="component" value="Unassembled WGS sequence"/>
</dbReference>
<dbReference type="CDD" id="cd00063">
    <property type="entry name" value="FN3"/>
    <property type="match status" value="1"/>
</dbReference>
<dbReference type="Gene3D" id="2.60.40.10">
    <property type="entry name" value="Immunoglobulins"/>
    <property type="match status" value="1"/>
</dbReference>
<comment type="caution">
    <text evidence="4">The sequence shown here is derived from an EMBL/GenBank/DDBJ whole genome shotgun (WGS) entry which is preliminary data.</text>
</comment>
<evidence type="ECO:0000313" key="4">
    <source>
        <dbReference type="EMBL" id="GAK99129.1"/>
    </source>
</evidence>
<evidence type="ECO:0000256" key="1">
    <source>
        <dbReference type="ARBA" id="ARBA00022729"/>
    </source>
</evidence>
<evidence type="ECO:0000259" key="3">
    <source>
        <dbReference type="PROSITE" id="PS50853"/>
    </source>
</evidence>
<dbReference type="Pfam" id="PF18962">
    <property type="entry name" value="Por_Secre_tail"/>
    <property type="match status" value="1"/>
</dbReference>
<dbReference type="InterPro" id="IPR013783">
    <property type="entry name" value="Ig-like_fold"/>
</dbReference>
<dbReference type="PROSITE" id="PS50853">
    <property type="entry name" value="FN3"/>
    <property type="match status" value="1"/>
</dbReference>
<sequence length="295" mass="31198">MATNVAIDPADNNADGSPDNSVPLSWVPDTTGSPATEYDIYYGTDPTMLNNLTAATTYTATSVSITGNLYATTYYWQIVAINGSGSSTSNPIWSFTTAAASGTAPSNATTPTPTDGATMVVIDTADADADGSPDNAVDIAWVQDATGQQPNAYTIRLGDSPTTLQTLTTTFTGMAARFVNQSAGTTYYWQVVPTNNGVEAVNQPIWSYTTAGTASVEDDSINFFTISPNPANSIINIITDENINSVDLYNALGQKVLEDITIINNQINITDVHSGIYFLRATSNLGVQTVQIIKN</sequence>
<reference evidence="4 5" key="1">
    <citation type="journal article" date="2014" name="Genome Announc.">
        <title>Draft Genome Sequences of Marine Flavobacterium Nonlabens Strains NR17, NR24, NR27, NR32, NR33, and Ara13.</title>
        <authorList>
            <person name="Nakanishi M."/>
            <person name="Meirelles P."/>
            <person name="Suzuki R."/>
            <person name="Takatani N."/>
            <person name="Mino S."/>
            <person name="Suda W."/>
            <person name="Oshima K."/>
            <person name="Hattori M."/>
            <person name="Ohkuma M."/>
            <person name="Hosokawa M."/>
            <person name="Miyashita K."/>
            <person name="Thompson F.L."/>
            <person name="Niwa A."/>
            <person name="Sawabe T."/>
            <person name="Sawabe T."/>
        </authorList>
    </citation>
    <scope>NUCLEOTIDE SEQUENCE [LARGE SCALE GENOMIC DNA]</scope>
    <source>
        <strain evidence="5">JCM19314</strain>
    </source>
</reference>
<name>A0A090Q7S0_NONUL</name>
<protein>
    <recommendedName>
        <fullName evidence="3">Fibronectin type-III domain-containing protein</fullName>
    </recommendedName>
</protein>
<feature type="region of interest" description="Disordered" evidence="2">
    <location>
        <begin position="1"/>
        <end position="30"/>
    </location>
</feature>
<keyword evidence="1" id="KW-0732">Signal</keyword>
<dbReference type="InterPro" id="IPR036116">
    <property type="entry name" value="FN3_sf"/>
</dbReference>
<gene>
    <name evidence="4" type="ORF">JCM19314_3160</name>
</gene>
<dbReference type="AlphaFoldDB" id="A0A090Q7S0"/>
<organism evidence="4 5">
    <name type="scientific">Nonlabens ulvanivorans</name>
    <name type="common">Persicivirga ulvanivorans</name>
    <dbReference type="NCBI Taxonomy" id="906888"/>
    <lineage>
        <taxon>Bacteria</taxon>
        <taxon>Pseudomonadati</taxon>
        <taxon>Bacteroidota</taxon>
        <taxon>Flavobacteriia</taxon>
        <taxon>Flavobacteriales</taxon>
        <taxon>Flavobacteriaceae</taxon>
        <taxon>Nonlabens</taxon>
    </lineage>
</organism>
<evidence type="ECO:0000313" key="5">
    <source>
        <dbReference type="Proteomes" id="UP000029226"/>
    </source>
</evidence>
<dbReference type="NCBIfam" id="TIGR04183">
    <property type="entry name" value="Por_Secre_tail"/>
    <property type="match status" value="1"/>
</dbReference>
<dbReference type="EMBL" id="BBMM01000001">
    <property type="protein sequence ID" value="GAK99129.1"/>
    <property type="molecule type" value="Genomic_DNA"/>
</dbReference>
<feature type="domain" description="Fibronectin type-III" evidence="3">
    <location>
        <begin position="8"/>
        <end position="100"/>
    </location>
</feature>
<accession>A0A090Q7S0</accession>
<evidence type="ECO:0000256" key="2">
    <source>
        <dbReference type="SAM" id="MobiDB-lite"/>
    </source>
</evidence>
<feature type="compositionally biased region" description="Polar residues" evidence="2">
    <location>
        <begin position="14"/>
        <end position="30"/>
    </location>
</feature>
<dbReference type="Pfam" id="PF00041">
    <property type="entry name" value="fn3"/>
    <property type="match status" value="1"/>
</dbReference>